<dbReference type="Pfam" id="PF03480">
    <property type="entry name" value="DctP"/>
    <property type="match status" value="1"/>
</dbReference>
<evidence type="ECO:0000313" key="4">
    <source>
        <dbReference type="Proteomes" id="UP000007721"/>
    </source>
</evidence>
<protein>
    <submittedName>
        <fullName evidence="3">TRAP proton/solute symporter, periplasmic substrate-binding protein</fullName>
    </submittedName>
</protein>
<gene>
    <name evidence="3" type="ordered locus">Geob_3331</name>
</gene>
<dbReference type="Proteomes" id="UP000007721">
    <property type="component" value="Chromosome"/>
</dbReference>
<dbReference type="CDD" id="cd13665">
    <property type="entry name" value="PBP2_TRAP_Dctp3_4"/>
    <property type="match status" value="1"/>
</dbReference>
<evidence type="ECO:0000256" key="2">
    <source>
        <dbReference type="SAM" id="SignalP"/>
    </source>
</evidence>
<dbReference type="HOGENOM" id="CLU_036176_2_0_7"/>
<accession>B9M4Z0</accession>
<dbReference type="KEGG" id="geo:Geob_3331"/>
<dbReference type="GO" id="GO:0055085">
    <property type="term" value="P:transmembrane transport"/>
    <property type="evidence" value="ECO:0007669"/>
    <property type="project" value="InterPro"/>
</dbReference>
<dbReference type="PANTHER" id="PTHR33376">
    <property type="match status" value="1"/>
</dbReference>
<reference evidence="3 4" key="1">
    <citation type="submission" date="2009-01" db="EMBL/GenBank/DDBJ databases">
        <title>Complete sequence of Geobacter sp. FRC-32.</title>
        <authorList>
            <consortium name="US DOE Joint Genome Institute"/>
            <person name="Lucas S."/>
            <person name="Copeland A."/>
            <person name="Lapidus A."/>
            <person name="Glavina del Rio T."/>
            <person name="Dalin E."/>
            <person name="Tice H."/>
            <person name="Bruce D."/>
            <person name="Goodwin L."/>
            <person name="Pitluck S."/>
            <person name="Saunders E."/>
            <person name="Brettin T."/>
            <person name="Detter J.C."/>
            <person name="Han C."/>
            <person name="Larimer F."/>
            <person name="Land M."/>
            <person name="Hauser L."/>
            <person name="Kyrpides N."/>
            <person name="Ovchinnikova G."/>
            <person name="Kostka J."/>
            <person name="Richardson P."/>
        </authorList>
    </citation>
    <scope>NUCLEOTIDE SEQUENCE [LARGE SCALE GENOMIC DNA]</scope>
    <source>
        <strain evidence="4">DSM 22248 / JCM 15807 / FRC-32</strain>
    </source>
</reference>
<dbReference type="NCBIfam" id="NF037995">
    <property type="entry name" value="TRAP_S1"/>
    <property type="match status" value="1"/>
</dbReference>
<dbReference type="InterPro" id="IPR018389">
    <property type="entry name" value="DctP_fam"/>
</dbReference>
<proteinExistence type="predicted"/>
<dbReference type="OrthoDB" id="8912194at2"/>
<dbReference type="EMBL" id="CP001390">
    <property type="protein sequence ID" value="ACM21674.1"/>
    <property type="molecule type" value="Genomic_DNA"/>
</dbReference>
<dbReference type="RefSeq" id="WP_012648402.1">
    <property type="nucleotide sequence ID" value="NC_011979.1"/>
</dbReference>
<keyword evidence="1 2" id="KW-0732">Signal</keyword>
<name>B9M4Z0_GEODF</name>
<dbReference type="PANTHER" id="PTHR33376:SF15">
    <property type="entry name" value="BLL6794 PROTEIN"/>
    <property type="match status" value="1"/>
</dbReference>
<dbReference type="eggNOG" id="COG1638">
    <property type="taxonomic scope" value="Bacteria"/>
</dbReference>
<dbReference type="Gene3D" id="3.40.190.170">
    <property type="entry name" value="Bacterial extracellular solute-binding protein, family 7"/>
    <property type="match status" value="1"/>
</dbReference>
<feature type="signal peptide" evidence="2">
    <location>
        <begin position="1"/>
        <end position="24"/>
    </location>
</feature>
<evidence type="ECO:0000313" key="3">
    <source>
        <dbReference type="EMBL" id="ACM21674.1"/>
    </source>
</evidence>
<dbReference type="STRING" id="316067.Geob_3331"/>
<dbReference type="InterPro" id="IPR038404">
    <property type="entry name" value="TRAP_DctP_sf"/>
</dbReference>
<dbReference type="AlphaFoldDB" id="B9M4Z0"/>
<feature type="chain" id="PRO_5002888750" evidence="2">
    <location>
        <begin position="25"/>
        <end position="346"/>
    </location>
</feature>
<evidence type="ECO:0000256" key="1">
    <source>
        <dbReference type="ARBA" id="ARBA00022729"/>
    </source>
</evidence>
<keyword evidence="4" id="KW-1185">Reference proteome</keyword>
<organism evidence="3 4">
    <name type="scientific">Geotalea daltonii (strain DSM 22248 / JCM 15807 / FRC-32)</name>
    <name type="common">Geobacter daltonii</name>
    <dbReference type="NCBI Taxonomy" id="316067"/>
    <lineage>
        <taxon>Bacteria</taxon>
        <taxon>Pseudomonadati</taxon>
        <taxon>Thermodesulfobacteriota</taxon>
        <taxon>Desulfuromonadia</taxon>
        <taxon>Geobacterales</taxon>
        <taxon>Geobacteraceae</taxon>
        <taxon>Geotalea</taxon>
    </lineage>
</organism>
<sequence>MKQSKRCLVLTATVIALCAGTSFAAPEAVTLKVAHFLPPGSTFHQKNLIPWCDKIGKESGGRLKCQLYPSMQLGGSPAQLFDQARDGIADIVWSLPTYQAGRFTKSEVFELPFMAKSSERASQAMWDYVQKNAMDEFKGVKLIFTHVHDGSQLHFGSKTVKTLEDLKGLKVRAASRIGTKTLAALGAMPVQMPAPAVPESIAKGVVDGVSIPWEVTTSLKLQEVCKTHTETAPSQAKHANSIFVFAMNQSKYNSLPADLKKVIDNNSGREVSRWVGKIWDEGASVSRKVAMNRKNKINILTDAEYKRWTKATESVDDEWIKEVSAKGANGKALLKDAKDLLKKYRD</sequence>